<sequence length="49" mass="5177">MDAVKDSEKLGVVEAADPTRAGDQWAVKWGSRPDDPGQGVVPAELVKVT</sequence>
<evidence type="ECO:0000313" key="3">
    <source>
        <dbReference type="Proteomes" id="UP000552709"/>
    </source>
</evidence>
<accession>A0A7W8NHH4</accession>
<dbReference type="Proteomes" id="UP000552709">
    <property type="component" value="Unassembled WGS sequence"/>
</dbReference>
<name>A0A7W8NHH4_9DEIO</name>
<dbReference type="EMBL" id="JACHFL010000023">
    <property type="protein sequence ID" value="MBB5365880.1"/>
    <property type="molecule type" value="Genomic_DNA"/>
</dbReference>
<reference evidence="2 3" key="1">
    <citation type="submission" date="2020-08" db="EMBL/GenBank/DDBJ databases">
        <title>Genomic Encyclopedia of Type Strains, Phase IV (KMG-IV): sequencing the most valuable type-strain genomes for metagenomic binning, comparative biology and taxonomic classification.</title>
        <authorList>
            <person name="Goeker M."/>
        </authorList>
    </citation>
    <scope>NUCLEOTIDE SEQUENCE [LARGE SCALE GENOMIC DNA]</scope>
    <source>
        <strain evidence="2 3">DSM 27939</strain>
    </source>
</reference>
<feature type="region of interest" description="Disordered" evidence="1">
    <location>
        <begin position="26"/>
        <end position="49"/>
    </location>
</feature>
<proteinExistence type="predicted"/>
<gene>
    <name evidence="2" type="ORF">HNQ08_005006</name>
</gene>
<evidence type="ECO:0000313" key="2">
    <source>
        <dbReference type="EMBL" id="MBB5365880.1"/>
    </source>
</evidence>
<evidence type="ECO:0000256" key="1">
    <source>
        <dbReference type="SAM" id="MobiDB-lite"/>
    </source>
</evidence>
<organism evidence="2 3">
    <name type="scientific">Deinococcus humi</name>
    <dbReference type="NCBI Taxonomy" id="662880"/>
    <lineage>
        <taxon>Bacteria</taxon>
        <taxon>Thermotogati</taxon>
        <taxon>Deinococcota</taxon>
        <taxon>Deinococci</taxon>
        <taxon>Deinococcales</taxon>
        <taxon>Deinococcaceae</taxon>
        <taxon>Deinococcus</taxon>
    </lineage>
</organism>
<keyword evidence="3" id="KW-1185">Reference proteome</keyword>
<comment type="caution">
    <text evidence="2">The sequence shown here is derived from an EMBL/GenBank/DDBJ whole genome shotgun (WGS) entry which is preliminary data.</text>
</comment>
<dbReference type="AlphaFoldDB" id="A0A7W8NHH4"/>
<protein>
    <submittedName>
        <fullName evidence="2">Uncharacterized protein</fullName>
    </submittedName>
</protein>